<evidence type="ECO:0000313" key="1">
    <source>
        <dbReference type="EMBL" id="CAB4596971.1"/>
    </source>
</evidence>
<dbReference type="AlphaFoldDB" id="A0A6J6G739"/>
<reference evidence="1" key="1">
    <citation type="submission" date="2020-05" db="EMBL/GenBank/DDBJ databases">
        <authorList>
            <person name="Chiriac C."/>
            <person name="Salcher M."/>
            <person name="Ghai R."/>
            <person name="Kavagutti S V."/>
        </authorList>
    </citation>
    <scope>NUCLEOTIDE SEQUENCE</scope>
</reference>
<sequence length="92" mass="9145">MSFAATKPKSLIAFKTTVRSPPSTAAIPAGFSAAAFAISIPRARTNFIASISLITPASAAAVISPTECPATTVNLESAKALAPSKPAATISG</sequence>
<organism evidence="1">
    <name type="scientific">freshwater metagenome</name>
    <dbReference type="NCBI Taxonomy" id="449393"/>
    <lineage>
        <taxon>unclassified sequences</taxon>
        <taxon>metagenomes</taxon>
        <taxon>ecological metagenomes</taxon>
    </lineage>
</organism>
<accession>A0A6J6G739</accession>
<protein>
    <submittedName>
        <fullName evidence="1">Unannotated protein</fullName>
    </submittedName>
</protein>
<dbReference type="EMBL" id="CAEZUM010000018">
    <property type="protein sequence ID" value="CAB4596971.1"/>
    <property type="molecule type" value="Genomic_DNA"/>
</dbReference>
<gene>
    <name evidence="1" type="ORF">UFOPK1824_00423</name>
</gene>
<name>A0A6J6G739_9ZZZZ</name>
<proteinExistence type="predicted"/>